<dbReference type="PANTHER" id="PTHR34582">
    <property type="entry name" value="UPF0702 TRANSMEMBRANE PROTEIN YCAP"/>
    <property type="match status" value="1"/>
</dbReference>
<geneLocation type="plasmid" evidence="10 11">
    <name>unnamed1</name>
</geneLocation>
<feature type="transmembrane region" description="Helical" evidence="7">
    <location>
        <begin position="39"/>
        <end position="58"/>
    </location>
</feature>
<dbReference type="RefSeq" id="WP_171836518.1">
    <property type="nucleotide sequence ID" value="NZ_CP053709.1"/>
</dbReference>
<evidence type="ECO:0000259" key="8">
    <source>
        <dbReference type="Pfam" id="PF04239"/>
    </source>
</evidence>
<dbReference type="AlphaFoldDB" id="A0A6M8HYJ4"/>
<sequence>MFFDSWTGLARVPMVGTLAYVALVLFIRVSGKRTLTKLNAFDLVVTVALGSTLSTVLLNNSVALAEGLLAMALLIVLQFAITWTSVRFPKVQGLVKSEPTHLLHGGRFLDDALRRERVTRSEILSVLRSNGHGDAATVAAVVLETDGSMSVLAELAEAPRIATVDVGAVADVAAASHRTD</sequence>
<dbReference type="Pfam" id="PF04239">
    <property type="entry name" value="DUF421"/>
    <property type="match status" value="1"/>
</dbReference>
<evidence type="ECO:0000256" key="6">
    <source>
        <dbReference type="ARBA" id="ARBA00023136"/>
    </source>
</evidence>
<evidence type="ECO:0000256" key="5">
    <source>
        <dbReference type="ARBA" id="ARBA00022989"/>
    </source>
</evidence>
<name>A0A6M8HYJ4_9PROT</name>
<dbReference type="Gene3D" id="3.30.240.20">
    <property type="entry name" value="bsu07140 like domains"/>
    <property type="match status" value="1"/>
</dbReference>
<keyword evidence="4 7" id="KW-0812">Transmembrane</keyword>
<dbReference type="EMBL" id="CP053709">
    <property type="protein sequence ID" value="QKE93245.1"/>
    <property type="molecule type" value="Genomic_DNA"/>
</dbReference>
<organism evidence="10 11">
    <name type="scientific">Lichenicola cladoniae</name>
    <dbReference type="NCBI Taxonomy" id="1484109"/>
    <lineage>
        <taxon>Bacteria</taxon>
        <taxon>Pseudomonadati</taxon>
        <taxon>Pseudomonadota</taxon>
        <taxon>Alphaproteobacteria</taxon>
        <taxon>Acetobacterales</taxon>
        <taxon>Acetobacteraceae</taxon>
        <taxon>Lichenicola</taxon>
    </lineage>
</organism>
<evidence type="ECO:0000256" key="7">
    <source>
        <dbReference type="SAM" id="Phobius"/>
    </source>
</evidence>
<keyword evidence="11" id="KW-1185">Reference proteome</keyword>
<dbReference type="GO" id="GO:0005886">
    <property type="term" value="C:plasma membrane"/>
    <property type="evidence" value="ECO:0007669"/>
    <property type="project" value="UniProtKB-SubCell"/>
</dbReference>
<dbReference type="InterPro" id="IPR048454">
    <property type="entry name" value="YetF_N"/>
</dbReference>
<keyword evidence="6 7" id="KW-0472">Membrane</keyword>
<dbReference type="KEGG" id="lck:HN018_24035"/>
<dbReference type="InterPro" id="IPR023090">
    <property type="entry name" value="UPF0702_alpha/beta_dom_sf"/>
</dbReference>
<evidence type="ECO:0000256" key="4">
    <source>
        <dbReference type="ARBA" id="ARBA00022692"/>
    </source>
</evidence>
<evidence type="ECO:0000313" key="11">
    <source>
        <dbReference type="Proteomes" id="UP000500767"/>
    </source>
</evidence>
<dbReference type="PANTHER" id="PTHR34582:SF6">
    <property type="entry name" value="UPF0702 TRANSMEMBRANE PROTEIN YCAP"/>
    <property type="match status" value="1"/>
</dbReference>
<protein>
    <submittedName>
        <fullName evidence="10">DUF421 domain-containing protein</fullName>
    </submittedName>
</protein>
<proteinExistence type="inferred from homology"/>
<dbReference type="Pfam" id="PF20730">
    <property type="entry name" value="YetF_N"/>
    <property type="match status" value="1"/>
</dbReference>
<evidence type="ECO:0000256" key="1">
    <source>
        <dbReference type="ARBA" id="ARBA00004651"/>
    </source>
</evidence>
<keyword evidence="10" id="KW-0614">Plasmid</keyword>
<accession>A0A6M8HYJ4</accession>
<gene>
    <name evidence="10" type="ORF">HN018_24035</name>
</gene>
<comment type="subcellular location">
    <subcellularLocation>
        <location evidence="1">Cell membrane</location>
        <topology evidence="1">Multi-pass membrane protein</topology>
    </subcellularLocation>
</comment>
<evidence type="ECO:0000256" key="3">
    <source>
        <dbReference type="ARBA" id="ARBA00022475"/>
    </source>
</evidence>
<feature type="domain" description="YetF-like N-terminal transmembrane" evidence="9">
    <location>
        <begin position="18"/>
        <end position="83"/>
    </location>
</feature>
<evidence type="ECO:0000259" key="9">
    <source>
        <dbReference type="Pfam" id="PF20730"/>
    </source>
</evidence>
<dbReference type="Proteomes" id="UP000500767">
    <property type="component" value="Plasmid unnamed1"/>
</dbReference>
<feature type="transmembrane region" description="Helical" evidence="7">
    <location>
        <begin position="64"/>
        <end position="86"/>
    </location>
</feature>
<comment type="similarity">
    <text evidence="2">Belongs to the UPF0702 family.</text>
</comment>
<evidence type="ECO:0000256" key="2">
    <source>
        <dbReference type="ARBA" id="ARBA00006448"/>
    </source>
</evidence>
<keyword evidence="3" id="KW-1003">Cell membrane</keyword>
<feature type="transmembrane region" description="Helical" evidence="7">
    <location>
        <begin position="6"/>
        <end position="27"/>
    </location>
</feature>
<evidence type="ECO:0000313" key="10">
    <source>
        <dbReference type="EMBL" id="QKE93245.1"/>
    </source>
</evidence>
<keyword evidence="5 7" id="KW-1133">Transmembrane helix</keyword>
<dbReference type="InterPro" id="IPR007353">
    <property type="entry name" value="DUF421"/>
</dbReference>
<reference evidence="10 11" key="1">
    <citation type="journal article" date="2014" name="World J. Microbiol. Biotechnol.">
        <title>Biodiversity and physiological characteristics of Antarctic and Arctic lichens-associated bacteria.</title>
        <authorList>
            <person name="Lee Y.M."/>
            <person name="Kim E.H."/>
            <person name="Lee H.K."/>
            <person name="Hong S.G."/>
        </authorList>
    </citation>
    <scope>NUCLEOTIDE SEQUENCE [LARGE SCALE GENOMIC DNA]</scope>
    <source>
        <strain evidence="10 11">PAMC 26569</strain>
        <plasmid evidence="10">unnamed1</plasmid>
    </source>
</reference>
<feature type="domain" description="YetF C-terminal" evidence="8">
    <location>
        <begin position="88"/>
        <end position="168"/>
    </location>
</feature>